<dbReference type="AlphaFoldDB" id="A0A8H6VDK9"/>
<dbReference type="PANTHER" id="PTHR40422:SF1">
    <property type="entry name" value="TRANSLATION MACHINERY-ASSOCIATED PROTEIN 17"/>
    <property type="match status" value="1"/>
</dbReference>
<dbReference type="GO" id="GO:0030674">
    <property type="term" value="F:protein-macromolecule adaptor activity"/>
    <property type="evidence" value="ECO:0007669"/>
    <property type="project" value="TreeGrafter"/>
</dbReference>
<evidence type="ECO:0000256" key="1">
    <source>
        <dbReference type="SAM" id="MobiDB-lite"/>
    </source>
</evidence>
<evidence type="ECO:0000313" key="2">
    <source>
        <dbReference type="EMBL" id="KAF7187375.1"/>
    </source>
</evidence>
<dbReference type="InterPro" id="IPR038966">
    <property type="entry name" value="TMA17"/>
</dbReference>
<keyword evidence="3" id="KW-1185">Reference proteome</keyword>
<dbReference type="Proteomes" id="UP000660729">
    <property type="component" value="Unassembled WGS sequence"/>
</dbReference>
<dbReference type="EMBL" id="JABCIY010000229">
    <property type="protein sequence ID" value="KAF7187375.1"/>
    <property type="molecule type" value="Genomic_DNA"/>
</dbReference>
<dbReference type="GO" id="GO:0070682">
    <property type="term" value="P:proteasome regulatory particle assembly"/>
    <property type="evidence" value="ECO:0007669"/>
    <property type="project" value="InterPro"/>
</dbReference>
<name>A0A8H6VDK9_9PEZI</name>
<dbReference type="PANTHER" id="PTHR40422">
    <property type="entry name" value="TRANSLATION MACHINERY-ASSOCIATED PROTEIN 17"/>
    <property type="match status" value="1"/>
</dbReference>
<gene>
    <name evidence="2" type="ORF">HII31_11264</name>
</gene>
<evidence type="ECO:0000313" key="3">
    <source>
        <dbReference type="Proteomes" id="UP000660729"/>
    </source>
</evidence>
<comment type="caution">
    <text evidence="2">The sequence shown here is derived from an EMBL/GenBank/DDBJ whole genome shotgun (WGS) entry which is preliminary data.</text>
</comment>
<accession>A0A8H6VDK9</accession>
<sequence length="187" mass="20455">MPSPLPPWLELYPAAANNTTAAQNLTPDPSQTDNLLPFDTMSSNSTPISPEMFALAIKDLPIDTLYAKASELQNSISHLLDSNAQMKEFADEGDDVCKEAIAENDVVVKRMEERVELCKVEVESRGLLWTGHAEKDEVKVNGHAETNGEASGRSAPTPAASGTLNDEELRRQLEAQMEDHEEDGVHL</sequence>
<organism evidence="2 3">
    <name type="scientific">Pseudocercospora fuligena</name>
    <dbReference type="NCBI Taxonomy" id="685502"/>
    <lineage>
        <taxon>Eukaryota</taxon>
        <taxon>Fungi</taxon>
        <taxon>Dikarya</taxon>
        <taxon>Ascomycota</taxon>
        <taxon>Pezizomycotina</taxon>
        <taxon>Dothideomycetes</taxon>
        <taxon>Dothideomycetidae</taxon>
        <taxon>Mycosphaerellales</taxon>
        <taxon>Mycosphaerellaceae</taxon>
        <taxon>Pseudocercospora</taxon>
    </lineage>
</organism>
<dbReference type="OrthoDB" id="548474at2759"/>
<proteinExistence type="predicted"/>
<protein>
    <submittedName>
        <fullName evidence="2">Uncharacterized protein</fullName>
    </submittedName>
</protein>
<reference evidence="2" key="1">
    <citation type="submission" date="2020-04" db="EMBL/GenBank/DDBJ databases">
        <title>Draft genome resource of the tomato pathogen Pseudocercospora fuligena.</title>
        <authorList>
            <person name="Zaccaron A."/>
        </authorList>
    </citation>
    <scope>NUCLEOTIDE SEQUENCE</scope>
    <source>
        <strain evidence="2">PF001</strain>
    </source>
</reference>
<feature type="region of interest" description="Disordered" evidence="1">
    <location>
        <begin position="145"/>
        <end position="187"/>
    </location>
</feature>